<dbReference type="EnsemblMetazoa" id="AAEL001710-RB">
    <property type="protein sequence ID" value="AAEL001710-PB"/>
    <property type="gene ID" value="AAEL001710"/>
</dbReference>
<feature type="region of interest" description="Disordered" evidence="6">
    <location>
        <begin position="1022"/>
        <end position="1127"/>
    </location>
</feature>
<comment type="similarity">
    <text evidence="2">Belongs to the shroom family.</text>
</comment>
<feature type="region of interest" description="Disordered" evidence="6">
    <location>
        <begin position="1466"/>
        <end position="1499"/>
    </location>
</feature>
<feature type="compositionally biased region" description="Low complexity" evidence="6">
    <location>
        <begin position="74"/>
        <end position="87"/>
    </location>
</feature>
<feature type="region of interest" description="Disordered" evidence="6">
    <location>
        <begin position="1"/>
        <end position="87"/>
    </location>
</feature>
<feature type="compositionally biased region" description="Low complexity" evidence="6">
    <location>
        <begin position="1"/>
        <end position="65"/>
    </location>
</feature>
<reference evidence="7 8" key="1">
    <citation type="submission" date="2017-06" db="EMBL/GenBank/DDBJ databases">
        <title>Aedes aegypti genome working group (AGWG) sequencing and assembly.</title>
        <authorList>
            <consortium name="Aedes aegypti Genome Working Group (AGWG)"/>
            <person name="Matthews B.J."/>
        </authorList>
    </citation>
    <scope>NUCLEOTIDE SEQUENCE [LARGE SCALE GENOMIC DNA]</scope>
    <source>
        <strain evidence="7 8">LVP_AGWG</strain>
    </source>
</reference>
<dbReference type="InterPro" id="IPR027685">
    <property type="entry name" value="Shroom_fam"/>
</dbReference>
<keyword evidence="8" id="KW-1185">Reference proteome</keyword>
<feature type="region of interest" description="Disordered" evidence="6">
    <location>
        <begin position="1514"/>
        <end position="1539"/>
    </location>
</feature>
<gene>
    <name evidence="7" type="primary">5572054</name>
</gene>
<feature type="compositionally biased region" description="Low complexity" evidence="6">
    <location>
        <begin position="626"/>
        <end position="640"/>
    </location>
</feature>
<evidence type="ECO:0000256" key="1">
    <source>
        <dbReference type="ARBA" id="ARBA00004245"/>
    </source>
</evidence>
<comment type="subcellular location">
    <subcellularLocation>
        <location evidence="1">Cytoplasm</location>
        <location evidence="1">Cytoskeleton</location>
    </subcellularLocation>
</comment>
<evidence type="ECO:0000256" key="4">
    <source>
        <dbReference type="ARBA" id="ARBA00023212"/>
    </source>
</evidence>
<dbReference type="PANTHER" id="PTHR15012:SF32">
    <property type="entry name" value="PROTEIN SHROOM"/>
    <property type="match status" value="1"/>
</dbReference>
<evidence type="ECO:0000313" key="8">
    <source>
        <dbReference type="Proteomes" id="UP000008820"/>
    </source>
</evidence>
<feature type="compositionally biased region" description="Low complexity" evidence="6">
    <location>
        <begin position="402"/>
        <end position="429"/>
    </location>
</feature>
<feature type="compositionally biased region" description="Low complexity" evidence="6">
    <location>
        <begin position="1161"/>
        <end position="1175"/>
    </location>
</feature>
<feature type="compositionally biased region" description="Low complexity" evidence="6">
    <location>
        <begin position="452"/>
        <end position="472"/>
    </location>
</feature>
<feature type="compositionally biased region" description="Polar residues" evidence="6">
    <location>
        <begin position="473"/>
        <end position="490"/>
    </location>
</feature>
<dbReference type="GO" id="GO:0005912">
    <property type="term" value="C:adherens junction"/>
    <property type="evidence" value="ECO:0007669"/>
    <property type="project" value="TreeGrafter"/>
</dbReference>
<dbReference type="GO" id="GO:0016324">
    <property type="term" value="C:apical plasma membrane"/>
    <property type="evidence" value="ECO:0007669"/>
    <property type="project" value="TreeGrafter"/>
</dbReference>
<feature type="compositionally biased region" description="Low complexity" evidence="6">
    <location>
        <begin position="1229"/>
        <end position="1239"/>
    </location>
</feature>
<accession>A0A6I8T5K8</accession>
<reference evidence="7" key="2">
    <citation type="submission" date="2020-05" db="UniProtKB">
        <authorList>
            <consortium name="EnsemblMetazoa"/>
        </authorList>
    </citation>
    <scope>IDENTIFICATION</scope>
    <source>
        <strain evidence="7">LVP_AGWG</strain>
    </source>
</reference>
<feature type="compositionally biased region" description="Low complexity" evidence="6">
    <location>
        <begin position="350"/>
        <end position="361"/>
    </location>
</feature>
<organism evidence="7 8">
    <name type="scientific">Aedes aegypti</name>
    <name type="common">Yellowfever mosquito</name>
    <name type="synonym">Culex aegypti</name>
    <dbReference type="NCBI Taxonomy" id="7159"/>
    <lineage>
        <taxon>Eukaryota</taxon>
        <taxon>Metazoa</taxon>
        <taxon>Ecdysozoa</taxon>
        <taxon>Arthropoda</taxon>
        <taxon>Hexapoda</taxon>
        <taxon>Insecta</taxon>
        <taxon>Pterygota</taxon>
        <taxon>Neoptera</taxon>
        <taxon>Endopterygota</taxon>
        <taxon>Diptera</taxon>
        <taxon>Nematocera</taxon>
        <taxon>Culicoidea</taxon>
        <taxon>Culicidae</taxon>
        <taxon>Culicinae</taxon>
        <taxon>Aedini</taxon>
        <taxon>Aedes</taxon>
        <taxon>Stegomyia</taxon>
    </lineage>
</organism>
<dbReference type="GO" id="GO:0007015">
    <property type="term" value="P:actin filament organization"/>
    <property type="evidence" value="ECO:0007669"/>
    <property type="project" value="TreeGrafter"/>
</dbReference>
<sequence>MDRFSANNGSASASVGGATSTLGTQAVNSGNNAASIPPSSAITSSNNATSTAVANNSNSSNNSNVKLRPDRGNASIDSTLSSASSSSSSVAAAAGVAGIASSYRRSFHHRLGPGSASATSDYSMSTVAESIQDEQHAASNSAQGVGHHPAVGPTAANHNTPGLPGMLPPGPHNNSNLTQAGLEEYSRSYYEQTVQMYHHQKQSSYAQSEGYHSYVSSSDSSSTPFLDRLRQDSELLLSRNWSQQDLQQLSSSSNSIADNNSSESTSSTETLKWLGSMSDVSEASHATSMSALSSAGSSSQLIAHSSRVRTPQRHNSESILFMTSDEQQQHLLHQHQHQTLLGGNGGGSGSHPVSSSASMGSLHHHHHPHLSNGLQHQQASPTSSSSGGSPVGDDLRFQHRTASNASLASSNGTGSGSSNSVRSSRSNNRLFPISTYTEIPSSSNGGNGSGNGANLNSSSISNSSSSNIQTSSQPATPSGTTNLADGSKQLSPHNWQSVAERINELEKHQQQSLSMLNNNSIGNTGISNNAHANPSKNLSQHAAPLTATAQSKPPHQTPPKYTYFDPSKTHRVSNPSLKAFQKNAVISYFERQQAHARESNHNLSRPTTLNLNHHSSGSPPNLKMASQRSSISSAYSSSGSTMDLTPSSQSPIVGNYHHHPSIVVQQQLDKIAANNLRNQLASVHTMNLLNKVQSPPSQTQMESQMISNATLILGDQTPDDLHHVDANGSPPPPPPRSRSIGMPGLNSSATMSTAAATHAAHLATVRRTSSASEYSSVRDKMVQQRQQLSKDLLGPMIMGPIIALDDWVPERPPKNPMLRIPSPELPPPPPMMSPTEDVILLNQDEPLPPPPPEILRHIRQLSDSGEPKSQTTSRRNSFAGQTNKKSLYRASTIENLSPPPPGAPPPQSQISQLIIPPAVPKKPQPMEPQVIYRRPSSSMAKSQPPPPSNALHQAHRIMVNGKTDQRHSLPMPLQSSPPLHHQQLVPRQSDSRLSMRKRSHNSQQIPVAEYLLKAAAVAVAHHQTQNQTNGGGAPLGSNAVNGGVAMTSPPPPLKPRMSLQQQQQQQQCQQQPLSPLQDLQNGPLLSMGSKRSNSKASYLPRQPRDKLHSDPDHGSYKLTLTSNEDSINHNDVFPEEILSPSPKCNLPDVLPPGVKYSLYSNNNNNSVSNNNNNNSCSPTGANGKPSNGGSVGVGGKPPKTIPHSAPIISSNSLKSMFNFTPQQSQQNQVTPPSASSPVTSSPPPLTAYKPSSPSGGGSPTNQAISPKYTSQSTFDLKKTQILDTKYLTQQQQSPAQIGPLPPPATGPCNETINNTNYLNHPAIGGCGQQTVNNCNENSEKSDCFETSTTTTTITGTITVSEPAPVEANQNGGTNTTSNSSKLDAFSVPELEEDPSSISSSNNTSICAEANQSTAVDSSIAEESIITALERVTKEINLEPACVLLESPPIAPKVVQRTEIVLRVGAPTSEASSQTDDEPAESSSSPLITPRSPTLTSSSSSSIALGIAELVLDPHSTGSNRHSVGTSTSPPSTPTGVKSSGSFLAKACAAAPRKVHPEEIDCDKLSHDLISQLSPSDKLHTILAPKTFKSSSDYVSDLFNIQIAPRPMKKDASTAMPEVSPQKSPLDILTTSSTYFQVSEPKAKLMTRYSREMTLINGDCCDLTKKKEELVQRLGKKLLVLSNEQTSIAEESNANDMLGNDVALKVAQKVRPSDASKFRSYVDDVGYITMLLLSLSGRLARTDNALHCIVDDSHPDKKILEAKRDRLLEQLDEAKQLKDDIDRRGAIISKILEKSLTIEEYADYDYFINMKAKLIVDSREIADKIKLGEEQLAALKDTLVQSEC</sequence>
<feature type="compositionally biased region" description="Low complexity" evidence="6">
    <location>
        <begin position="1058"/>
        <end position="1080"/>
    </location>
</feature>
<feature type="region of interest" description="Disordered" evidence="6">
    <location>
        <begin position="129"/>
        <end position="178"/>
    </location>
</feature>
<protein>
    <submittedName>
        <fullName evidence="7">Uncharacterized protein</fullName>
    </submittedName>
</protein>
<evidence type="ECO:0000256" key="6">
    <source>
        <dbReference type="SAM" id="MobiDB-lite"/>
    </source>
</evidence>
<feature type="region of interest" description="Disordered" evidence="6">
    <location>
        <begin position="717"/>
        <end position="754"/>
    </location>
</feature>
<feature type="region of interest" description="Disordered" evidence="6">
    <location>
        <begin position="249"/>
        <end position="270"/>
    </location>
</feature>
<feature type="compositionally biased region" description="Polar residues" evidence="6">
    <location>
        <begin position="530"/>
        <end position="540"/>
    </location>
</feature>
<feature type="region of interest" description="Disordered" evidence="6">
    <location>
        <begin position="329"/>
        <end position="490"/>
    </location>
</feature>
<evidence type="ECO:0000256" key="3">
    <source>
        <dbReference type="ARBA" id="ARBA00022490"/>
    </source>
</evidence>
<dbReference type="GO" id="GO:0030864">
    <property type="term" value="C:cortical actin cytoskeleton"/>
    <property type="evidence" value="ECO:0007669"/>
    <property type="project" value="TreeGrafter"/>
</dbReference>
<keyword evidence="4" id="KW-0206">Cytoskeleton</keyword>
<feature type="region of interest" description="Disordered" evidence="6">
    <location>
        <begin position="1161"/>
        <end position="1207"/>
    </location>
</feature>
<feature type="region of interest" description="Disordered" evidence="6">
    <location>
        <begin position="596"/>
        <end position="653"/>
    </location>
</feature>
<feature type="coiled-coil region" evidence="5">
    <location>
        <begin position="1756"/>
        <end position="1783"/>
    </location>
</feature>
<evidence type="ECO:0000313" key="7">
    <source>
        <dbReference type="EnsemblMetazoa" id="AAEL001710-PB"/>
    </source>
</evidence>
<feature type="region of interest" description="Disordered" evidence="6">
    <location>
        <begin position="506"/>
        <end position="573"/>
    </location>
</feature>
<keyword evidence="5" id="KW-0175">Coiled coil</keyword>
<proteinExistence type="inferred from homology"/>
<feature type="compositionally biased region" description="Polar residues" evidence="6">
    <location>
        <begin position="1260"/>
        <end position="1271"/>
    </location>
</feature>
<dbReference type="FunCoup" id="A0A6I8T5K8">
    <property type="interactions" value="5"/>
</dbReference>
<feature type="compositionally biased region" description="Polar residues" evidence="6">
    <location>
        <begin position="601"/>
        <end position="619"/>
    </location>
</feature>
<feature type="region of interest" description="Disordered" evidence="6">
    <location>
        <begin position="862"/>
        <end position="885"/>
    </location>
</feature>
<feature type="compositionally biased region" description="Low complexity" evidence="6">
    <location>
        <begin position="517"/>
        <end position="529"/>
    </location>
</feature>
<dbReference type="PROSITE" id="PS51307">
    <property type="entry name" value="ASD2"/>
    <property type="match status" value="1"/>
</dbReference>
<dbReference type="InParanoid" id="A0A6I8T5K8"/>
<dbReference type="InterPro" id="IPR014799">
    <property type="entry name" value="ASD2_dom"/>
</dbReference>
<feature type="compositionally biased region" description="Low complexity" evidence="6">
    <location>
        <begin position="968"/>
        <end position="981"/>
    </location>
</feature>
<evidence type="ECO:0000256" key="2">
    <source>
        <dbReference type="ARBA" id="ARBA00006469"/>
    </source>
</evidence>
<feature type="compositionally biased region" description="Low complexity" evidence="6">
    <location>
        <begin position="1522"/>
        <end position="1539"/>
    </location>
</feature>
<feature type="compositionally biased region" description="Low complexity" evidence="6">
    <location>
        <begin position="288"/>
        <end position="305"/>
    </location>
</feature>
<dbReference type="GO" id="GO:0051015">
    <property type="term" value="F:actin filament binding"/>
    <property type="evidence" value="ECO:0007669"/>
    <property type="project" value="InterPro"/>
</dbReference>
<dbReference type="Gene3D" id="6.10.250.3120">
    <property type="match status" value="1"/>
</dbReference>
<feature type="region of interest" description="Disordered" evidence="6">
    <location>
        <begin position="1221"/>
        <end position="1271"/>
    </location>
</feature>
<dbReference type="Pfam" id="PF08687">
    <property type="entry name" value="ASD2"/>
    <property type="match status" value="1"/>
</dbReference>
<keyword evidence="3" id="KW-0963">Cytoplasm</keyword>
<feature type="region of interest" description="Disordered" evidence="6">
    <location>
        <begin position="288"/>
        <end position="313"/>
    </location>
</feature>
<feature type="compositionally biased region" description="Basic and acidic residues" evidence="6">
    <location>
        <begin position="1102"/>
        <end position="1115"/>
    </location>
</feature>
<dbReference type="OrthoDB" id="10063560at2759"/>
<evidence type="ECO:0000256" key="5">
    <source>
        <dbReference type="SAM" id="Coils"/>
    </source>
</evidence>
<dbReference type="GO" id="GO:0000902">
    <property type="term" value="P:cell morphogenesis"/>
    <property type="evidence" value="ECO:0007669"/>
    <property type="project" value="TreeGrafter"/>
</dbReference>
<feature type="compositionally biased region" description="Polar residues" evidence="6">
    <location>
        <begin position="641"/>
        <end position="652"/>
    </location>
</feature>
<dbReference type="PANTHER" id="PTHR15012">
    <property type="entry name" value="APICAL PROTEIN/SHROOM-RELATED"/>
    <property type="match status" value="1"/>
</dbReference>
<dbReference type="Proteomes" id="UP000008820">
    <property type="component" value="Chromosome 2"/>
</dbReference>
<feature type="region of interest" description="Disordered" evidence="6">
    <location>
        <begin position="962"/>
        <end position="1002"/>
    </location>
</feature>
<dbReference type="GO" id="GO:0043296">
    <property type="term" value="C:apical junction complex"/>
    <property type="evidence" value="ECO:0007669"/>
    <property type="project" value="TreeGrafter"/>
</dbReference>
<feature type="compositionally biased region" description="Low complexity" evidence="6">
    <location>
        <begin position="1481"/>
        <end position="1499"/>
    </location>
</feature>
<name>A0A6I8T5K8_AEDAE</name>